<sequence>MSPRVIIVGGGLSGLSAAHTLYLAGGNILVLDKQGFFGGNSTKATSGINGALTRTQVDSKIADSVQQFYEDTLKSARDKARPDLIKVLTYKSAAAVEWLQDVFGLDLTLVSRLGGHSQPRTHRGHDAKFPGMAITYALMQKLEELAETEPHRVKIIKKARVTKINSEGNVVTGLDFIFDGKTYTENGPVVLATGGYAADFDSPDSLLKKYRPDVLGLSSTNGTHATGDGQKMVMALGGNGIDLEKVQVHPTGLVDPKDPTSKWKFLAAEALRGEGGLLLNAEGNRFCDELGHRDYVSGEMFKNKFPIRLILNSKASKVLDFHTRHYSGRGLMKKITGAELAKEIGCGPEHLQKVFKQYNDIADGKTKDPYGKKFFHNTPFDLNDDFHVALMEPVVHFTMGGVEIDDRARVLNKEGKPFDGLYACGEIAGGVHGANRLGGSSLLGCVVYGRVAGDSASEYLFQQILSGAGPSTAAARLNQISLHIDPNTPGRITVEWNSGQACPADGSGKSIHSQTPAHSTSGGSSESQDSGKAEKPAPKVFSIPEKEFTMEEVAAHASKDSVWVVVKGVVMDVTNFLEDHPGGVQAVMNFAGRDATEEFAMLHDDEVIPKYAPSTVIGRIQGVTPKLDL</sequence>
<dbReference type="EMBL" id="JBBBZM010000009">
    <property type="protein sequence ID" value="KAL0639707.1"/>
    <property type="molecule type" value="Genomic_DNA"/>
</dbReference>
<keyword evidence="4" id="KW-0479">Metal-binding</keyword>
<dbReference type="SUPFAM" id="SSF55856">
    <property type="entry name" value="Cytochrome b5-like heme/steroid binding domain"/>
    <property type="match status" value="1"/>
</dbReference>
<evidence type="ECO:0000256" key="3">
    <source>
        <dbReference type="ARBA" id="ARBA00022630"/>
    </source>
</evidence>
<comment type="caution">
    <text evidence="10">The sequence shown here is derived from an EMBL/GenBank/DDBJ whole genome shotgun (WGS) entry which is preliminary data.</text>
</comment>
<feature type="domain" description="Cytochrome b5 heme-binding" evidence="9">
    <location>
        <begin position="545"/>
        <end position="621"/>
    </location>
</feature>
<reference evidence="10 11" key="1">
    <citation type="submission" date="2024-02" db="EMBL/GenBank/DDBJ databases">
        <title>Discinaceae phylogenomics.</title>
        <authorList>
            <person name="Dirks A.C."/>
            <person name="James T.Y."/>
        </authorList>
    </citation>
    <scope>NUCLEOTIDE SEQUENCE [LARGE SCALE GENOMIC DNA]</scope>
    <source>
        <strain evidence="10 11">ACD0624</strain>
    </source>
</reference>
<feature type="compositionally biased region" description="Low complexity" evidence="8">
    <location>
        <begin position="519"/>
        <end position="528"/>
    </location>
</feature>
<dbReference type="Pfam" id="PF00890">
    <property type="entry name" value="FAD_binding_2"/>
    <property type="match status" value="1"/>
</dbReference>
<dbReference type="PANTHER" id="PTHR43400">
    <property type="entry name" value="FUMARATE REDUCTASE"/>
    <property type="match status" value="1"/>
</dbReference>
<evidence type="ECO:0000259" key="9">
    <source>
        <dbReference type="PROSITE" id="PS50255"/>
    </source>
</evidence>
<dbReference type="Proteomes" id="UP001447188">
    <property type="component" value="Unassembled WGS sequence"/>
</dbReference>
<evidence type="ECO:0000256" key="8">
    <source>
        <dbReference type="SAM" id="MobiDB-lite"/>
    </source>
</evidence>
<dbReference type="Pfam" id="PF00173">
    <property type="entry name" value="Cyt-b5"/>
    <property type="match status" value="1"/>
</dbReference>
<evidence type="ECO:0000313" key="11">
    <source>
        <dbReference type="Proteomes" id="UP001447188"/>
    </source>
</evidence>
<comment type="cofactor">
    <cofactor evidence="1">
        <name>FAD</name>
        <dbReference type="ChEBI" id="CHEBI:57692"/>
    </cofactor>
</comment>
<evidence type="ECO:0000256" key="5">
    <source>
        <dbReference type="ARBA" id="ARBA00022827"/>
    </source>
</evidence>
<dbReference type="InterPro" id="IPR010960">
    <property type="entry name" value="Flavocytochrome_c"/>
</dbReference>
<dbReference type="NCBIfam" id="TIGR01813">
    <property type="entry name" value="flavo_cyto_c"/>
    <property type="match status" value="1"/>
</dbReference>
<dbReference type="InterPro" id="IPR001199">
    <property type="entry name" value="Cyt_B5-like_heme/steroid-bd"/>
</dbReference>
<dbReference type="InterPro" id="IPR036400">
    <property type="entry name" value="Cyt_B5-like_heme/steroid_sf"/>
</dbReference>
<gene>
    <name evidence="10" type="primary">OSM2</name>
    <name evidence="10" type="ORF">Q9L58_001274</name>
</gene>
<dbReference type="PROSITE" id="PS00191">
    <property type="entry name" value="CYTOCHROME_B5_1"/>
    <property type="match status" value="1"/>
</dbReference>
<evidence type="ECO:0000256" key="6">
    <source>
        <dbReference type="ARBA" id="ARBA00023002"/>
    </source>
</evidence>
<dbReference type="PANTHER" id="PTHR43400:SF1">
    <property type="entry name" value="FUMARATE REDUCTASE"/>
    <property type="match status" value="1"/>
</dbReference>
<dbReference type="InterPro" id="IPR027477">
    <property type="entry name" value="Succ_DH/fumarate_Rdtase_cat_sf"/>
</dbReference>
<evidence type="ECO:0000256" key="7">
    <source>
        <dbReference type="ARBA" id="ARBA00023004"/>
    </source>
</evidence>
<evidence type="ECO:0000256" key="1">
    <source>
        <dbReference type="ARBA" id="ARBA00001974"/>
    </source>
</evidence>
<name>A0ABR3GUU3_9PEZI</name>
<protein>
    <submittedName>
        <fullName evidence="10">Osmotic growth protein</fullName>
    </submittedName>
</protein>
<dbReference type="InterPro" id="IPR050315">
    <property type="entry name" value="FAD-oxidoreductase_2"/>
</dbReference>
<dbReference type="SMART" id="SM01117">
    <property type="entry name" value="Cyt-b5"/>
    <property type="match status" value="1"/>
</dbReference>
<evidence type="ECO:0000313" key="10">
    <source>
        <dbReference type="EMBL" id="KAL0639707.1"/>
    </source>
</evidence>
<keyword evidence="3" id="KW-0285">Flavoprotein</keyword>
<evidence type="ECO:0000256" key="2">
    <source>
        <dbReference type="ARBA" id="ARBA00022617"/>
    </source>
</evidence>
<dbReference type="Gene3D" id="3.90.700.10">
    <property type="entry name" value="Succinate dehydrogenase/fumarate reductase flavoprotein, catalytic domain"/>
    <property type="match status" value="1"/>
</dbReference>
<evidence type="ECO:0000256" key="4">
    <source>
        <dbReference type="ARBA" id="ARBA00022723"/>
    </source>
</evidence>
<dbReference type="PRINTS" id="PR00363">
    <property type="entry name" value="CYTOCHROMEB5"/>
</dbReference>
<keyword evidence="2" id="KW-0349">Heme</keyword>
<dbReference type="Gene3D" id="3.50.50.60">
    <property type="entry name" value="FAD/NAD(P)-binding domain"/>
    <property type="match status" value="1"/>
</dbReference>
<dbReference type="SUPFAM" id="SSF56425">
    <property type="entry name" value="Succinate dehydrogenase/fumarate reductase flavoprotein, catalytic domain"/>
    <property type="match status" value="1"/>
</dbReference>
<dbReference type="InterPro" id="IPR003953">
    <property type="entry name" value="FAD-dep_OxRdtase_2_FAD-bd"/>
</dbReference>
<dbReference type="Gene3D" id="3.10.120.10">
    <property type="entry name" value="Cytochrome b5-like heme/steroid binding domain"/>
    <property type="match status" value="1"/>
</dbReference>
<dbReference type="SUPFAM" id="SSF51905">
    <property type="entry name" value="FAD/NAD(P)-binding domain"/>
    <property type="match status" value="1"/>
</dbReference>
<proteinExistence type="predicted"/>
<keyword evidence="11" id="KW-1185">Reference proteome</keyword>
<dbReference type="InterPro" id="IPR018506">
    <property type="entry name" value="Cyt_B5_heme-BS"/>
</dbReference>
<accession>A0ABR3GUU3</accession>
<keyword evidence="7" id="KW-0408">Iron</keyword>
<dbReference type="InterPro" id="IPR036188">
    <property type="entry name" value="FAD/NAD-bd_sf"/>
</dbReference>
<keyword evidence="6" id="KW-0560">Oxidoreductase</keyword>
<dbReference type="PROSITE" id="PS50255">
    <property type="entry name" value="CYTOCHROME_B5_2"/>
    <property type="match status" value="1"/>
</dbReference>
<keyword evidence="5" id="KW-0274">FAD</keyword>
<organism evidence="10 11">
    <name type="scientific">Discina gigas</name>
    <dbReference type="NCBI Taxonomy" id="1032678"/>
    <lineage>
        <taxon>Eukaryota</taxon>
        <taxon>Fungi</taxon>
        <taxon>Dikarya</taxon>
        <taxon>Ascomycota</taxon>
        <taxon>Pezizomycotina</taxon>
        <taxon>Pezizomycetes</taxon>
        <taxon>Pezizales</taxon>
        <taxon>Discinaceae</taxon>
        <taxon>Discina</taxon>
    </lineage>
</organism>
<feature type="region of interest" description="Disordered" evidence="8">
    <location>
        <begin position="497"/>
        <end position="542"/>
    </location>
</feature>